<organism evidence="8 9">
    <name type="scientific">Fuerstiella marisgermanici</name>
    <dbReference type="NCBI Taxonomy" id="1891926"/>
    <lineage>
        <taxon>Bacteria</taxon>
        <taxon>Pseudomonadati</taxon>
        <taxon>Planctomycetota</taxon>
        <taxon>Planctomycetia</taxon>
        <taxon>Planctomycetales</taxon>
        <taxon>Planctomycetaceae</taxon>
        <taxon>Fuerstiella</taxon>
    </lineage>
</organism>
<evidence type="ECO:0000256" key="3">
    <source>
        <dbReference type="ARBA" id="ARBA00022691"/>
    </source>
</evidence>
<dbReference type="InterPro" id="IPR006027">
    <property type="entry name" value="NusB_RsmB_TIM44"/>
</dbReference>
<dbReference type="Gene3D" id="1.10.940.10">
    <property type="entry name" value="NusB-like"/>
    <property type="match status" value="1"/>
</dbReference>
<dbReference type="PRINTS" id="PR02008">
    <property type="entry name" value="RCMTFAMILY"/>
</dbReference>
<dbReference type="InterPro" id="IPR001678">
    <property type="entry name" value="MeTrfase_RsmB-F_NOP2_dom"/>
</dbReference>
<dbReference type="InterPro" id="IPR035926">
    <property type="entry name" value="NusB-like_sf"/>
</dbReference>
<reference evidence="8 9" key="1">
    <citation type="journal article" date="2016" name="Front. Microbiol.">
        <title>Fuerstia marisgermanicae gen. nov., sp. nov., an Unusual Member of the Phylum Planctomycetes from the German Wadden Sea.</title>
        <authorList>
            <person name="Kohn T."/>
            <person name="Heuer A."/>
            <person name="Jogler M."/>
            <person name="Vollmers J."/>
            <person name="Boedeker C."/>
            <person name="Bunk B."/>
            <person name="Rast P."/>
            <person name="Borchert D."/>
            <person name="Glockner I."/>
            <person name="Freese H.M."/>
            <person name="Klenk H.P."/>
            <person name="Overmann J."/>
            <person name="Kaster A.K."/>
            <person name="Rohde M."/>
            <person name="Wiegand S."/>
            <person name="Jogler C."/>
        </authorList>
    </citation>
    <scope>NUCLEOTIDE SEQUENCE [LARGE SCALE GENOMIC DNA]</scope>
    <source>
        <strain evidence="8 9">NH11</strain>
    </source>
</reference>
<dbReference type="InterPro" id="IPR049560">
    <property type="entry name" value="MeTrfase_RsmB-F_NOP2_cat"/>
</dbReference>
<dbReference type="EC" id="2.1.1.176" evidence="8"/>
<evidence type="ECO:0000256" key="1">
    <source>
        <dbReference type="ARBA" id="ARBA00022603"/>
    </source>
</evidence>
<dbReference type="OrthoDB" id="9810297at2"/>
<evidence type="ECO:0000256" key="2">
    <source>
        <dbReference type="ARBA" id="ARBA00022679"/>
    </source>
</evidence>
<keyword evidence="4 5" id="KW-0694">RNA-binding</keyword>
<keyword evidence="9" id="KW-1185">Reference proteome</keyword>
<dbReference type="GO" id="GO:0008173">
    <property type="term" value="F:RNA methyltransferase activity"/>
    <property type="evidence" value="ECO:0007669"/>
    <property type="project" value="InterPro"/>
</dbReference>
<dbReference type="Gene3D" id="3.40.50.150">
    <property type="entry name" value="Vaccinia Virus protein VP39"/>
    <property type="match status" value="1"/>
</dbReference>
<evidence type="ECO:0000256" key="5">
    <source>
        <dbReference type="PROSITE-ProRule" id="PRU01023"/>
    </source>
</evidence>
<evidence type="ECO:0000256" key="6">
    <source>
        <dbReference type="SAM" id="MobiDB-lite"/>
    </source>
</evidence>
<feature type="active site" description="Nucleophile" evidence="5">
    <location>
        <position position="432"/>
    </location>
</feature>
<feature type="binding site" evidence="5">
    <location>
        <position position="379"/>
    </location>
    <ligand>
        <name>S-adenosyl-L-methionine</name>
        <dbReference type="ChEBI" id="CHEBI:59789"/>
    </ligand>
</feature>
<feature type="binding site" evidence="5">
    <location>
        <position position="335"/>
    </location>
    <ligand>
        <name>S-adenosyl-L-methionine</name>
        <dbReference type="ChEBI" id="CHEBI:59789"/>
    </ligand>
</feature>
<dbReference type="InterPro" id="IPR029063">
    <property type="entry name" value="SAM-dependent_MTases_sf"/>
</dbReference>
<dbReference type="STRING" id="1891926.Fuma_02369"/>
<dbReference type="PROSITE" id="PS51686">
    <property type="entry name" value="SAM_MT_RSMB_NOP"/>
    <property type="match status" value="1"/>
</dbReference>
<dbReference type="KEGG" id="fmr:Fuma_02369"/>
<dbReference type="GO" id="GO:0006355">
    <property type="term" value="P:regulation of DNA-templated transcription"/>
    <property type="evidence" value="ECO:0007669"/>
    <property type="project" value="InterPro"/>
</dbReference>
<proteinExistence type="inferred from homology"/>
<evidence type="ECO:0000313" key="8">
    <source>
        <dbReference type="EMBL" id="APZ92757.1"/>
    </source>
</evidence>
<feature type="binding site" evidence="5">
    <location>
        <begin position="311"/>
        <end position="317"/>
    </location>
    <ligand>
        <name>S-adenosyl-L-methionine</name>
        <dbReference type="ChEBI" id="CHEBI:59789"/>
    </ligand>
</feature>
<gene>
    <name evidence="8" type="primary">rsmB</name>
    <name evidence="8" type="ORF">Fuma_02369</name>
</gene>
<comment type="similarity">
    <text evidence="5">Belongs to the class I-like SAM-binding methyltransferase superfamily. RsmB/NOP family.</text>
</comment>
<comment type="caution">
    <text evidence="5">Lacks conserved residue(s) required for the propagation of feature annotation.</text>
</comment>
<dbReference type="Proteomes" id="UP000187735">
    <property type="component" value="Chromosome"/>
</dbReference>
<accession>A0A1P8WFF2</accession>
<dbReference type="SUPFAM" id="SSF48013">
    <property type="entry name" value="NusB-like"/>
    <property type="match status" value="1"/>
</dbReference>
<feature type="region of interest" description="Disordered" evidence="6">
    <location>
        <begin position="1"/>
        <end position="26"/>
    </location>
</feature>
<feature type="compositionally biased region" description="Basic residues" evidence="6">
    <location>
        <begin position="1"/>
        <end position="15"/>
    </location>
</feature>
<evidence type="ECO:0000313" key="9">
    <source>
        <dbReference type="Proteomes" id="UP000187735"/>
    </source>
</evidence>
<keyword evidence="2 5" id="KW-0808">Transferase</keyword>
<dbReference type="GO" id="GO:0003723">
    <property type="term" value="F:RNA binding"/>
    <property type="evidence" value="ECO:0007669"/>
    <property type="project" value="UniProtKB-UniRule"/>
</dbReference>
<dbReference type="GO" id="GO:0001510">
    <property type="term" value="P:RNA methylation"/>
    <property type="evidence" value="ECO:0007669"/>
    <property type="project" value="InterPro"/>
</dbReference>
<dbReference type="PANTHER" id="PTHR22807:SF61">
    <property type="entry name" value="NOL1_NOP2_SUN FAMILY PROTEIN _ ANTITERMINATION NUSB DOMAIN-CONTAINING PROTEIN"/>
    <property type="match status" value="1"/>
</dbReference>
<sequence>MNNAWKKRRQPRRPSKPADTSETLPLEDHLHSGRMLAWFALQRYDDTGRFLSEILTDSDSLHALSGQDRGLAVDVASGVVRRRRTIDTLLESQISRPRSNVEPDLWRLLQLGVFQVVFSRTPEHAAVDTTVELAKQIGCSRWCGFANGVLRNVARLVGEATTDEPASNTLPTSGGTYRRLEQAIFPDPAVDLPEYVGRVFSLPRSLARRWSGRLSRSDLLTTCFASLQIPETCLRINRVAATVNHVQTALTEHGVEVLPGHNPWSLRLPHAARITELPGYAEGWWSVQDESAMLAAELLAPQPGEKILDLCAAPGGKSTHLAELSRDTAEITACDVSEHRLRRVQESVNRLQFGSIETVLISRDGEDIPSGPYDAVLVDVPCSNTGVLSRRPEARWRFREDELAELVQLQTRLLLTAMDHVRPGGRIVYSTCSIEPEETTELVANVASLVPELTVQSQQLQLPGQPADGAFQAVLQRA</sequence>
<feature type="domain" description="SAM-dependent MTase RsmB/NOP-type" evidence="7">
    <location>
        <begin position="222"/>
        <end position="478"/>
    </location>
</feature>
<dbReference type="PANTHER" id="PTHR22807">
    <property type="entry name" value="NOP2 YEAST -RELATED NOL1/NOP2/FMU SUN DOMAIN-CONTAINING"/>
    <property type="match status" value="1"/>
</dbReference>
<name>A0A1P8WFF2_9PLAN</name>
<dbReference type="RefSeq" id="WP_077024333.1">
    <property type="nucleotide sequence ID" value="NZ_CP017641.1"/>
</dbReference>
<keyword evidence="3 5" id="KW-0949">S-adenosyl-L-methionine</keyword>
<dbReference type="AlphaFoldDB" id="A0A1P8WFF2"/>
<protein>
    <submittedName>
        <fullName evidence="8">Ribosomal RNA small subunit methyltransferase B</fullName>
        <ecNumber evidence="8">2.1.1.176</ecNumber>
    </submittedName>
</protein>
<dbReference type="SUPFAM" id="SSF53335">
    <property type="entry name" value="S-adenosyl-L-methionine-dependent methyltransferases"/>
    <property type="match status" value="1"/>
</dbReference>
<dbReference type="InterPro" id="IPR023267">
    <property type="entry name" value="RCMT"/>
</dbReference>
<dbReference type="Pfam" id="PF01029">
    <property type="entry name" value="NusB"/>
    <property type="match status" value="1"/>
</dbReference>
<evidence type="ECO:0000256" key="4">
    <source>
        <dbReference type="ARBA" id="ARBA00022884"/>
    </source>
</evidence>
<keyword evidence="1 5" id="KW-0489">Methyltransferase</keyword>
<dbReference type="EMBL" id="CP017641">
    <property type="protein sequence ID" value="APZ92757.1"/>
    <property type="molecule type" value="Genomic_DNA"/>
</dbReference>
<evidence type="ECO:0000259" key="7">
    <source>
        <dbReference type="PROSITE" id="PS51686"/>
    </source>
</evidence>
<dbReference type="CDD" id="cd02440">
    <property type="entry name" value="AdoMet_MTases"/>
    <property type="match status" value="1"/>
</dbReference>
<dbReference type="Pfam" id="PF01189">
    <property type="entry name" value="Methyltr_RsmB-F"/>
    <property type="match status" value="1"/>
</dbReference>